<proteinExistence type="predicted"/>
<feature type="domain" description="C2H2-type" evidence="1">
    <location>
        <begin position="18"/>
        <end position="40"/>
    </location>
</feature>
<accession>A0A6C0FD88</accession>
<dbReference type="PROSITE" id="PS00028">
    <property type="entry name" value="ZINC_FINGER_C2H2_1"/>
    <property type="match status" value="1"/>
</dbReference>
<dbReference type="InterPro" id="IPR036236">
    <property type="entry name" value="Znf_C2H2_sf"/>
</dbReference>
<dbReference type="InterPro" id="IPR013087">
    <property type="entry name" value="Znf_C2H2_type"/>
</dbReference>
<sequence>MTDVLAPKNVKKRRLFYCEICDFECSKQSDYNRHLLTAKHKNTYNLVKKLTHDLQKNADPEPAGYTCECGKTYKHRQSLHSHRKKCQKVNQCIETPSDTIIPAKIPAKTVDTDECVEVEVGVESESNDSEDINDFSEVSETSQMLLAVTECMKQIQKTQENQREMIDKLSENAGPKSITNNISNVNNVNVNYNVNVFLNDQCKNAVNLLDFVNSIQCRLEDLEYMGREGYVEGISKVLIDNLSEMEVTKRPIHCTDVKRKALYIKNNNEWHKDNNNTEMKNAIKRVAHKNRCNIKSWQEKYPEHHSKTGSNGKQKQYLDIIGEAFHTDEDEKAANKIIKNVGEIVSLDKNVIKDELS</sequence>
<dbReference type="Gene3D" id="3.30.160.60">
    <property type="entry name" value="Classic Zinc Finger"/>
    <property type="match status" value="1"/>
</dbReference>
<evidence type="ECO:0000259" key="1">
    <source>
        <dbReference type="PROSITE" id="PS00028"/>
    </source>
</evidence>
<organism evidence="2">
    <name type="scientific">viral metagenome</name>
    <dbReference type="NCBI Taxonomy" id="1070528"/>
    <lineage>
        <taxon>unclassified sequences</taxon>
        <taxon>metagenomes</taxon>
        <taxon>organismal metagenomes</taxon>
    </lineage>
</organism>
<dbReference type="AlphaFoldDB" id="A0A6C0FD88"/>
<protein>
    <recommendedName>
        <fullName evidence="1">C2H2-type domain-containing protein</fullName>
    </recommendedName>
</protein>
<evidence type="ECO:0000313" key="2">
    <source>
        <dbReference type="EMBL" id="QHT38831.1"/>
    </source>
</evidence>
<dbReference type="SUPFAM" id="SSF57667">
    <property type="entry name" value="beta-beta-alpha zinc fingers"/>
    <property type="match status" value="1"/>
</dbReference>
<dbReference type="EMBL" id="MN738835">
    <property type="protein sequence ID" value="QHT38831.1"/>
    <property type="molecule type" value="Genomic_DNA"/>
</dbReference>
<reference evidence="2" key="1">
    <citation type="journal article" date="2020" name="Nature">
        <title>Giant virus diversity and host interactions through global metagenomics.</title>
        <authorList>
            <person name="Schulz F."/>
            <person name="Roux S."/>
            <person name="Paez-Espino D."/>
            <person name="Jungbluth S."/>
            <person name="Walsh D.A."/>
            <person name="Denef V.J."/>
            <person name="McMahon K.D."/>
            <person name="Konstantinidis K.T."/>
            <person name="Eloe-Fadrosh E.A."/>
            <person name="Kyrpides N.C."/>
            <person name="Woyke T."/>
        </authorList>
    </citation>
    <scope>NUCLEOTIDE SEQUENCE</scope>
    <source>
        <strain evidence="2">GVMAG-S-ERX556106-38</strain>
    </source>
</reference>
<name>A0A6C0FD88_9ZZZZ</name>